<comment type="catalytic activity">
    <reaction evidence="11 12">
        <text>phosphoenolpyruvate + UDP-N-acetyl-alpha-D-glucosamine = UDP-N-acetyl-3-O-(1-carboxyvinyl)-alpha-D-glucosamine + phosphate</text>
        <dbReference type="Rhea" id="RHEA:18681"/>
        <dbReference type="ChEBI" id="CHEBI:43474"/>
        <dbReference type="ChEBI" id="CHEBI:57705"/>
        <dbReference type="ChEBI" id="CHEBI:58702"/>
        <dbReference type="ChEBI" id="CHEBI:68483"/>
        <dbReference type="EC" id="2.5.1.7"/>
    </reaction>
</comment>
<feature type="binding site" evidence="12">
    <location>
        <position position="304"/>
    </location>
    <ligand>
        <name>UDP-N-acetyl-alpha-D-glucosamine</name>
        <dbReference type="ChEBI" id="CHEBI:57705"/>
    </ligand>
</feature>
<dbReference type="AlphaFoldDB" id="D9QVN0"/>
<keyword evidence="12" id="KW-0670">Pyruvate</keyword>
<feature type="binding site" evidence="12">
    <location>
        <begin position="121"/>
        <end position="125"/>
    </location>
    <ligand>
        <name>UDP-N-acetyl-alpha-D-glucosamine</name>
        <dbReference type="ChEBI" id="CHEBI:57705"/>
    </ligand>
</feature>
<accession>D9QVN0</accession>
<keyword evidence="3 12" id="KW-0963">Cytoplasm</keyword>
<keyword evidence="15" id="KW-1185">Reference proteome</keyword>
<name>D9QVN0_ACEAZ</name>
<feature type="active site" description="Proton donor" evidence="12">
    <location>
        <position position="116"/>
    </location>
</feature>
<dbReference type="GO" id="GO:0051301">
    <property type="term" value="P:cell division"/>
    <property type="evidence" value="ECO:0007669"/>
    <property type="project" value="UniProtKB-KW"/>
</dbReference>
<dbReference type="RefSeq" id="WP_013277735.1">
    <property type="nucleotide sequence ID" value="NC_014378.1"/>
</dbReference>
<evidence type="ECO:0000256" key="12">
    <source>
        <dbReference type="HAMAP-Rule" id="MF_00111"/>
    </source>
</evidence>
<evidence type="ECO:0000256" key="3">
    <source>
        <dbReference type="ARBA" id="ARBA00022490"/>
    </source>
</evidence>
<protein>
    <recommendedName>
        <fullName evidence="12">UDP-N-acetylglucosamine 1-carboxyvinyltransferase</fullName>
        <ecNumber evidence="12">2.5.1.7</ecNumber>
    </recommendedName>
    <alternativeName>
        <fullName evidence="12">Enoylpyruvate transferase</fullName>
    </alternativeName>
    <alternativeName>
        <fullName evidence="12">UDP-N-acetylglucosamine enolpyruvyl transferase</fullName>
        <shortName evidence="12">EPT</shortName>
    </alternativeName>
</protein>
<dbReference type="HOGENOM" id="CLU_027387_0_0_9"/>
<comment type="function">
    <text evidence="12">Cell wall formation. Adds enolpyruvyl to UDP-N-acetylglucosamine.</text>
</comment>
<dbReference type="OrthoDB" id="9803760at2"/>
<dbReference type="Gene3D" id="3.65.10.10">
    <property type="entry name" value="Enolpyruvate transferase domain"/>
    <property type="match status" value="2"/>
</dbReference>
<evidence type="ECO:0000256" key="9">
    <source>
        <dbReference type="ARBA" id="ARBA00023316"/>
    </source>
</evidence>
<comment type="pathway">
    <text evidence="2 12">Cell wall biogenesis; peptidoglycan biosynthesis.</text>
</comment>
<dbReference type="EC" id="2.5.1.7" evidence="12"/>
<dbReference type="GO" id="GO:0009252">
    <property type="term" value="P:peptidoglycan biosynthetic process"/>
    <property type="evidence" value="ECO:0007669"/>
    <property type="project" value="UniProtKB-UniRule"/>
</dbReference>
<organism evidence="14 15">
    <name type="scientific">Acetohalobium arabaticum (strain ATCC 49924 / DSM 5501 / Z-7288)</name>
    <dbReference type="NCBI Taxonomy" id="574087"/>
    <lineage>
        <taxon>Bacteria</taxon>
        <taxon>Bacillati</taxon>
        <taxon>Bacillota</taxon>
        <taxon>Clostridia</taxon>
        <taxon>Halanaerobiales</taxon>
        <taxon>Halobacteroidaceae</taxon>
        <taxon>Acetohalobium</taxon>
    </lineage>
</organism>
<dbReference type="HAMAP" id="MF_00111">
    <property type="entry name" value="MurA"/>
    <property type="match status" value="1"/>
</dbReference>
<keyword evidence="5 12" id="KW-0808">Transferase</keyword>
<feature type="binding site" evidence="12">
    <location>
        <position position="326"/>
    </location>
    <ligand>
        <name>UDP-N-acetyl-alpha-D-glucosamine</name>
        <dbReference type="ChEBI" id="CHEBI:57705"/>
    </ligand>
</feature>
<sequence length="421" mass="45621">MSSFIVEGGNRLTGEVEISGAKNAVLPILAGTALSSGENSIHQVPKLRDVRVMKEVLESLGAEVSQEDDVITVNSRLIDSCEIAEALMRKMRATVFLMGPLLARFNQVRISQPGGCSIGPRPIDLHIKGLKALGAKFTEGHGYLEVKADKLVGADIHLDFPSVGATENIMMAATKAKGTTVLRNAAKEPEIIDLQNFLNCMGAEIRGAGTDMIKIKGVEKLQSINYTVIPDRIETGTFMVAAAITNGEVLLQNVIPEHIEPVIAKLIEAGVEIKYDQDQIKVTGVPKVKAVDVKTLPYPGFPTDMQPQFMALLSVAEGTSVITETIFENRFKHADELRRMGADIKIESRSAIIEGIDNLSGTVVEASDLRAGAALVLAGLVAENKTEIKDIYHIDRGYEDLEEKIDRLGGQISRVKEEPNE</sequence>
<comment type="caution">
    <text evidence="12">Lacks conserved residue(s) required for the propagation of feature annotation.</text>
</comment>
<evidence type="ECO:0000313" key="14">
    <source>
        <dbReference type="EMBL" id="ADL12289.1"/>
    </source>
</evidence>
<dbReference type="NCBIfam" id="TIGR01072">
    <property type="entry name" value="murA"/>
    <property type="match status" value="1"/>
</dbReference>
<evidence type="ECO:0000256" key="5">
    <source>
        <dbReference type="ARBA" id="ARBA00022679"/>
    </source>
</evidence>
<dbReference type="Pfam" id="PF00275">
    <property type="entry name" value="EPSP_synthase"/>
    <property type="match status" value="1"/>
</dbReference>
<evidence type="ECO:0000256" key="6">
    <source>
        <dbReference type="ARBA" id="ARBA00022960"/>
    </source>
</evidence>
<dbReference type="eggNOG" id="COG0766">
    <property type="taxonomic scope" value="Bacteria"/>
</dbReference>
<evidence type="ECO:0000256" key="11">
    <source>
        <dbReference type="ARBA" id="ARBA00047527"/>
    </source>
</evidence>
<dbReference type="InterPro" id="IPR050068">
    <property type="entry name" value="MurA_subfamily"/>
</dbReference>
<dbReference type="InterPro" id="IPR013792">
    <property type="entry name" value="RNA3'P_cycl/enolpyr_Trfase_a/b"/>
</dbReference>
<dbReference type="NCBIfam" id="NF006873">
    <property type="entry name" value="PRK09369.1"/>
    <property type="match status" value="1"/>
</dbReference>
<dbReference type="KEGG" id="aar:Acear_0749"/>
<keyword evidence="8 12" id="KW-0131">Cell cycle</keyword>
<dbReference type="EMBL" id="CP002105">
    <property type="protein sequence ID" value="ADL12289.1"/>
    <property type="molecule type" value="Genomic_DNA"/>
</dbReference>
<dbReference type="UniPathway" id="UPA00219"/>
<gene>
    <name evidence="12" type="primary">murA</name>
    <name evidence="14" type="ordered locus">Acear_0749</name>
</gene>
<proteinExistence type="inferred from homology"/>
<dbReference type="InterPro" id="IPR001986">
    <property type="entry name" value="Enolpyruvate_Tfrase_dom"/>
</dbReference>
<dbReference type="GO" id="GO:0008360">
    <property type="term" value="P:regulation of cell shape"/>
    <property type="evidence" value="ECO:0007669"/>
    <property type="project" value="UniProtKB-KW"/>
</dbReference>
<keyword evidence="4 12" id="KW-0132">Cell division</keyword>
<evidence type="ECO:0000256" key="4">
    <source>
        <dbReference type="ARBA" id="ARBA00022618"/>
    </source>
</evidence>
<evidence type="ECO:0000313" key="15">
    <source>
        <dbReference type="Proteomes" id="UP000001661"/>
    </source>
</evidence>
<dbReference type="STRING" id="574087.Acear_0749"/>
<keyword evidence="6 12" id="KW-0133">Cell shape</keyword>
<dbReference type="InterPro" id="IPR036968">
    <property type="entry name" value="Enolpyruvate_Tfrase_sf"/>
</dbReference>
<evidence type="ECO:0000256" key="10">
    <source>
        <dbReference type="ARBA" id="ARBA00038367"/>
    </source>
</evidence>
<dbReference type="Proteomes" id="UP000001661">
    <property type="component" value="Chromosome"/>
</dbReference>
<dbReference type="GO" id="GO:0005737">
    <property type="term" value="C:cytoplasm"/>
    <property type="evidence" value="ECO:0007669"/>
    <property type="project" value="UniProtKB-SubCell"/>
</dbReference>
<dbReference type="GO" id="GO:0019277">
    <property type="term" value="P:UDP-N-acetylgalactosamine biosynthetic process"/>
    <property type="evidence" value="ECO:0007669"/>
    <property type="project" value="InterPro"/>
</dbReference>
<dbReference type="GO" id="GO:0008760">
    <property type="term" value="F:UDP-N-acetylglucosamine 1-carboxyvinyltransferase activity"/>
    <property type="evidence" value="ECO:0007669"/>
    <property type="project" value="UniProtKB-UniRule"/>
</dbReference>
<dbReference type="PANTHER" id="PTHR43783:SF1">
    <property type="entry name" value="UDP-N-ACETYLGLUCOSAMINE 1-CARBOXYVINYLTRANSFERASE"/>
    <property type="match status" value="1"/>
</dbReference>
<dbReference type="PANTHER" id="PTHR43783">
    <property type="entry name" value="UDP-N-ACETYLGLUCOSAMINE 1-CARBOXYVINYLTRANSFERASE"/>
    <property type="match status" value="1"/>
</dbReference>
<dbReference type="InterPro" id="IPR005750">
    <property type="entry name" value="UDP_GlcNAc_COvinyl_MurA"/>
</dbReference>
<dbReference type="SUPFAM" id="SSF55205">
    <property type="entry name" value="EPT/RTPC-like"/>
    <property type="match status" value="1"/>
</dbReference>
<comment type="subcellular location">
    <subcellularLocation>
        <location evidence="1 12">Cytoplasm</location>
    </subcellularLocation>
</comment>
<evidence type="ECO:0000256" key="2">
    <source>
        <dbReference type="ARBA" id="ARBA00004752"/>
    </source>
</evidence>
<evidence type="ECO:0000256" key="8">
    <source>
        <dbReference type="ARBA" id="ARBA00023306"/>
    </source>
</evidence>
<keyword evidence="9 12" id="KW-0961">Cell wall biogenesis/degradation</keyword>
<feature type="domain" description="Enolpyruvate transferase" evidence="13">
    <location>
        <begin position="6"/>
        <end position="404"/>
    </location>
</feature>
<dbReference type="GO" id="GO:0071555">
    <property type="term" value="P:cell wall organization"/>
    <property type="evidence" value="ECO:0007669"/>
    <property type="project" value="UniProtKB-KW"/>
</dbReference>
<evidence type="ECO:0000259" key="13">
    <source>
        <dbReference type="Pfam" id="PF00275"/>
    </source>
</evidence>
<feature type="modified residue" description="2-(S-cysteinyl)pyruvic acid O-phosphothioketal" evidence="12">
    <location>
        <position position="116"/>
    </location>
</feature>
<feature type="binding site" evidence="12">
    <location>
        <begin position="22"/>
        <end position="23"/>
    </location>
    <ligand>
        <name>phosphoenolpyruvate</name>
        <dbReference type="ChEBI" id="CHEBI:58702"/>
    </ligand>
</feature>
<keyword evidence="7 12" id="KW-0573">Peptidoglycan synthesis</keyword>
<reference evidence="14 15" key="1">
    <citation type="journal article" date="2010" name="Stand. Genomic Sci.">
        <title>Complete genome sequence of Acetohalobium arabaticum type strain (Z-7288).</title>
        <authorList>
            <person name="Sikorski J."/>
            <person name="Lapidus A."/>
            <person name="Chertkov O."/>
            <person name="Lucas S."/>
            <person name="Copeland A."/>
            <person name="Glavina Del Rio T."/>
            <person name="Nolan M."/>
            <person name="Tice H."/>
            <person name="Cheng J.F."/>
            <person name="Han C."/>
            <person name="Brambilla E."/>
            <person name="Pitluck S."/>
            <person name="Liolios K."/>
            <person name="Ivanova N."/>
            <person name="Mavromatis K."/>
            <person name="Mikhailova N."/>
            <person name="Pati A."/>
            <person name="Bruce D."/>
            <person name="Detter C."/>
            <person name="Tapia R."/>
            <person name="Goodwin L."/>
            <person name="Chen A."/>
            <person name="Palaniappan K."/>
            <person name="Land M."/>
            <person name="Hauser L."/>
            <person name="Chang Y.J."/>
            <person name="Jeffries C.D."/>
            <person name="Rohde M."/>
            <person name="Goker M."/>
            <person name="Spring S."/>
            <person name="Woyke T."/>
            <person name="Bristow J."/>
            <person name="Eisen J.A."/>
            <person name="Markowitz V."/>
            <person name="Hugenholtz P."/>
            <person name="Kyrpides N.C."/>
            <person name="Klenk H.P."/>
        </authorList>
    </citation>
    <scope>NUCLEOTIDE SEQUENCE [LARGE SCALE GENOMIC DNA]</scope>
    <source>
        <strain evidence="15">ATCC 49924 / DSM 5501 / Z-7288</strain>
    </source>
</reference>
<comment type="similarity">
    <text evidence="10 12">Belongs to the EPSP synthase family. MurA subfamily.</text>
</comment>
<dbReference type="FunFam" id="3.65.10.10:FF:000001">
    <property type="entry name" value="UDP-N-acetylglucosamine 1-carboxyvinyltransferase"/>
    <property type="match status" value="1"/>
</dbReference>
<feature type="binding site" evidence="12">
    <location>
        <position position="92"/>
    </location>
    <ligand>
        <name>UDP-N-acetyl-alpha-D-glucosamine</name>
        <dbReference type="ChEBI" id="CHEBI:57705"/>
    </ligand>
</feature>
<evidence type="ECO:0000256" key="7">
    <source>
        <dbReference type="ARBA" id="ARBA00022984"/>
    </source>
</evidence>
<dbReference type="CDD" id="cd01555">
    <property type="entry name" value="UdpNAET"/>
    <property type="match status" value="1"/>
</dbReference>
<dbReference type="NCBIfam" id="NF009470">
    <property type="entry name" value="PRK12830.1"/>
    <property type="match status" value="1"/>
</dbReference>
<evidence type="ECO:0000256" key="1">
    <source>
        <dbReference type="ARBA" id="ARBA00004496"/>
    </source>
</evidence>